<feature type="compositionally biased region" description="Basic and acidic residues" evidence="3">
    <location>
        <begin position="235"/>
        <end position="245"/>
    </location>
</feature>
<comment type="caution">
    <text evidence="8">The sequence shown here is derived from an EMBL/GenBank/DDBJ whole genome shotgun (WGS) entry which is preliminary data.</text>
</comment>
<dbReference type="InterPro" id="IPR027417">
    <property type="entry name" value="P-loop_NTPase"/>
</dbReference>
<organism evidence="8 9">
    <name type="scientific">Dichanthelium oligosanthes</name>
    <dbReference type="NCBI Taxonomy" id="888268"/>
    <lineage>
        <taxon>Eukaryota</taxon>
        <taxon>Viridiplantae</taxon>
        <taxon>Streptophyta</taxon>
        <taxon>Embryophyta</taxon>
        <taxon>Tracheophyta</taxon>
        <taxon>Spermatophyta</taxon>
        <taxon>Magnoliopsida</taxon>
        <taxon>Liliopsida</taxon>
        <taxon>Poales</taxon>
        <taxon>Poaceae</taxon>
        <taxon>PACMAD clade</taxon>
        <taxon>Panicoideae</taxon>
        <taxon>Panicodae</taxon>
        <taxon>Paniceae</taxon>
        <taxon>Dichantheliinae</taxon>
        <taxon>Dichanthelium</taxon>
    </lineage>
</organism>
<dbReference type="Pfam" id="PF23559">
    <property type="entry name" value="WHD_DRP"/>
    <property type="match status" value="1"/>
</dbReference>
<dbReference type="InterPro" id="IPR056789">
    <property type="entry name" value="LRR_R13L1-DRL21"/>
</dbReference>
<feature type="compositionally biased region" description="Polar residues" evidence="3">
    <location>
        <begin position="1"/>
        <end position="16"/>
    </location>
</feature>
<dbReference type="Pfam" id="PF00931">
    <property type="entry name" value="NB-ARC"/>
    <property type="match status" value="1"/>
</dbReference>
<evidence type="ECO:0000256" key="1">
    <source>
        <dbReference type="ARBA" id="ARBA00022614"/>
    </source>
</evidence>
<keyword evidence="1" id="KW-0433">Leucine-rich repeat</keyword>
<evidence type="ECO:0000256" key="2">
    <source>
        <dbReference type="ARBA" id="ARBA00022821"/>
    </source>
</evidence>
<feature type="region of interest" description="Disordered" evidence="3">
    <location>
        <begin position="1"/>
        <end position="25"/>
    </location>
</feature>
<dbReference type="GO" id="GO:0006952">
    <property type="term" value="P:defense response"/>
    <property type="evidence" value="ECO:0007669"/>
    <property type="project" value="UniProtKB-KW"/>
</dbReference>
<dbReference type="Pfam" id="PF25019">
    <property type="entry name" value="LRR_R13L1-DRL21"/>
    <property type="match status" value="1"/>
</dbReference>
<dbReference type="SUPFAM" id="SSF52540">
    <property type="entry name" value="P-loop containing nucleoside triphosphate hydrolases"/>
    <property type="match status" value="1"/>
</dbReference>
<proteinExistence type="predicted"/>
<evidence type="ECO:0000313" key="8">
    <source>
        <dbReference type="EMBL" id="OEL25710.1"/>
    </source>
</evidence>
<evidence type="ECO:0000259" key="5">
    <source>
        <dbReference type="Pfam" id="PF05678"/>
    </source>
</evidence>
<evidence type="ECO:0000313" key="9">
    <source>
        <dbReference type="Proteomes" id="UP000095767"/>
    </source>
</evidence>
<evidence type="ECO:0000259" key="4">
    <source>
        <dbReference type="Pfam" id="PF00931"/>
    </source>
</evidence>
<dbReference type="GO" id="GO:0043531">
    <property type="term" value="F:ADP binding"/>
    <property type="evidence" value="ECO:0007669"/>
    <property type="project" value="InterPro"/>
</dbReference>
<keyword evidence="9" id="KW-1185">Reference proteome</keyword>
<feature type="region of interest" description="Disordered" evidence="3">
    <location>
        <begin position="227"/>
        <end position="254"/>
    </location>
</feature>
<feature type="domain" description="VQ" evidence="5">
    <location>
        <begin position="46"/>
        <end position="62"/>
    </location>
</feature>
<dbReference type="Pfam" id="PF05678">
    <property type="entry name" value="VQ"/>
    <property type="match status" value="1"/>
</dbReference>
<dbReference type="PANTHER" id="PTHR36766">
    <property type="entry name" value="PLANT BROAD-SPECTRUM MILDEW RESISTANCE PROTEIN RPW8"/>
    <property type="match status" value="1"/>
</dbReference>
<dbReference type="Gene3D" id="3.40.50.300">
    <property type="entry name" value="P-loop containing nucleotide triphosphate hydrolases"/>
    <property type="match status" value="1"/>
</dbReference>
<dbReference type="InterPro" id="IPR008889">
    <property type="entry name" value="VQ"/>
</dbReference>
<name>A0A1E5VKQ6_9POAL</name>
<evidence type="ECO:0000256" key="3">
    <source>
        <dbReference type="SAM" id="MobiDB-lite"/>
    </source>
</evidence>
<dbReference type="InterPro" id="IPR002182">
    <property type="entry name" value="NB-ARC"/>
</dbReference>
<dbReference type="Gene3D" id="3.80.10.10">
    <property type="entry name" value="Ribonuclease Inhibitor"/>
    <property type="match status" value="2"/>
</dbReference>
<keyword evidence="2" id="KW-0611">Plant defense</keyword>
<dbReference type="InterPro" id="IPR032675">
    <property type="entry name" value="LRR_dom_sf"/>
</dbReference>
<feature type="domain" description="NB-ARC" evidence="4">
    <location>
        <begin position="681"/>
        <end position="825"/>
    </location>
</feature>
<dbReference type="Proteomes" id="UP000095767">
    <property type="component" value="Unassembled WGS sequence"/>
</dbReference>
<evidence type="ECO:0000259" key="7">
    <source>
        <dbReference type="Pfam" id="PF25019"/>
    </source>
</evidence>
<sequence>MDASDPSSPHGLQTSKRPPRLAVRKDSHKIIKKAPVTVISAAGATPGEFRAMVQRLTGRGATAPVSAAPFFKDPKGPSVAPPLRFQPPPELLRSPTAAHSLMLPAIETAVRPLIPLPTASYLADAFVEADTDRFAAVLGPPGLPGILSPAVLPPVAFSGQFSPLPFNPSCLSWFCELFPFLHTAGTRVEGLWAPFALKKHSLLLATPATPSPATVSMPEIFSNVRDIKSGQPAREGGDDKRRGEAEPTGGDRQVGVDIDCSIRRLFQQLVHVRTTISSSSSGALPSDAWFDNVKHLSSDAEEYLEDLFYKIIVAILGVGRHCEKVMSNVPGTSSETTSINSIELSSQEELAILSITDKLESLEHGPHGSPGLPGAVLGNYSDMVSLGSLVMRCILLCRGLLGIMSTVGAEGRKETLELPLFASDDLTYIGHKKVSRMDTHSIPTSVIDPMFLLPIFIRSLLYLDLSSCSSLTQLPPSIGNLHNLVALNLSYCYSLRTLPVSLGRLKNLQILSLSCCHELRYLPVSLCELSKLRLLDLAGCSSLENLPDSLVNLGHLENLNLSDCKELKELPQPFGNLQELKYLNLSGSHGVDLDVEYLCKLANLKCLTLLPLTNIQGFPDSFRDLANSLDRLRWWKNNRVHPQCNPKAASLHSYRCYEQGIIDRLLLSDEDDISSDQIITSICIAGESGMGKTELVRQIYCDRMILDTFNLRIWVCMCDKKRLLCKIVEFTTGAYCTEAPIGVLEEIVIEELAGKRLLLVLHNSDSKSQYFWSYVRKLLNVCAKGSALIVTTKSNEVVNLVGAMQTHYLRPVSKEECFMIFKGHVLGGLDMNSYPQLESIGWKVVEKCGGNPTCIKALSGLLCHSELGMAEIDMLVDGTLPALRLCYDLLPSHLKQCLKFCSLFPKDYIFIKHHIVRLWISQGFVFPEEGNQPEDTGLHYFDELLCRSFFQRSPFHSDQDDMYVMHELFRDLATSVSKNECFRCEEPFCSVPENICHLSLVLSDFKTVALAKEARNLQSFLVFRRSFPVVRILHSNDLFMKYQFLRAVNLSYTDILDLPSSIGDMKHLRFLALNRTKIKGLPIEIGQVKTLQTLELNYCCLLTDLPESTSNLVKLRHLDVQKEPGNIKVGMPHGIGQLTDLQTLTEFNIGNNLSQCSIAELKNLNGLRGHVHVTGLENIKMADDAREANIVGKHFLEALTLEWSYSDEGMNDGLGQEIANKILQNLEPNSNLQNLVVQNYPGNLFPLWMQDSYLSKLVSITLDNCYGCSELPYIGDLPSLKFLFIQRMNDIESFGIESNSLATEEKHPPRFPSLEVLTLWEMYDLQFWVGTNEWDFPRICRLSISRCPKLRNLPPLRSLVHLSVHCSGQVPSFSELPSLESLKIEGFHKTQSISFPHQLTMLKKLEISDCKELSSMFAYSLSVSDLKVARCLKLDLVGNSLEDHHTQKVDGGRKSPARRSMVLKTGTYTDLRDDSWKWEKHGETNIFGSNLAR</sequence>
<dbReference type="SUPFAM" id="SSF52058">
    <property type="entry name" value="L domain-like"/>
    <property type="match status" value="2"/>
</dbReference>
<dbReference type="PRINTS" id="PR00364">
    <property type="entry name" value="DISEASERSIST"/>
</dbReference>
<dbReference type="Gene3D" id="1.10.10.10">
    <property type="entry name" value="Winged helix-like DNA-binding domain superfamily/Winged helix DNA-binding domain"/>
    <property type="match status" value="1"/>
</dbReference>
<dbReference type="PANTHER" id="PTHR36766:SF55">
    <property type="entry name" value="OS11G0492900 PROTEIN"/>
    <property type="match status" value="1"/>
</dbReference>
<dbReference type="STRING" id="888268.A0A1E5VKQ6"/>
<evidence type="ECO:0000259" key="6">
    <source>
        <dbReference type="Pfam" id="PF23559"/>
    </source>
</evidence>
<feature type="domain" description="Disease resistance protein winged helix" evidence="6">
    <location>
        <begin position="903"/>
        <end position="973"/>
    </location>
</feature>
<feature type="domain" description="R13L1/DRL21-like LRR repeat region" evidence="7">
    <location>
        <begin position="1158"/>
        <end position="1288"/>
    </location>
</feature>
<gene>
    <name evidence="8" type="ORF">BAE44_0013271</name>
</gene>
<protein>
    <submittedName>
        <fullName evidence="8">Disease resistance protein RGA2</fullName>
    </submittedName>
</protein>
<reference evidence="8 9" key="1">
    <citation type="submission" date="2016-09" db="EMBL/GenBank/DDBJ databases">
        <title>The draft genome of Dichanthelium oligosanthes: A C3 panicoid grass species.</title>
        <authorList>
            <person name="Studer A.J."/>
            <person name="Schnable J.C."/>
            <person name="Brutnell T.P."/>
        </authorList>
    </citation>
    <scope>NUCLEOTIDE SEQUENCE [LARGE SCALE GENOMIC DNA]</scope>
    <source>
        <strain evidence="9">cv. Kellogg 1175</strain>
        <tissue evidence="8">Leaf</tissue>
    </source>
</reference>
<accession>A0A1E5VKQ6</accession>
<dbReference type="InterPro" id="IPR058922">
    <property type="entry name" value="WHD_DRP"/>
</dbReference>
<dbReference type="EMBL" id="LWDX02036587">
    <property type="protein sequence ID" value="OEL25710.1"/>
    <property type="molecule type" value="Genomic_DNA"/>
</dbReference>
<dbReference type="OrthoDB" id="683218at2759"/>
<dbReference type="InterPro" id="IPR036388">
    <property type="entry name" value="WH-like_DNA-bd_sf"/>
</dbReference>